<keyword evidence="3" id="KW-1185">Reference proteome</keyword>
<feature type="transmembrane region" description="Helical" evidence="1">
    <location>
        <begin position="207"/>
        <end position="224"/>
    </location>
</feature>
<keyword evidence="1" id="KW-0472">Membrane</keyword>
<accession>A0ABW5F1I1</accession>
<dbReference type="RefSeq" id="WP_209991152.1">
    <property type="nucleotide sequence ID" value="NZ_JBHSVQ010000001.1"/>
</dbReference>
<feature type="transmembrane region" description="Helical" evidence="1">
    <location>
        <begin position="73"/>
        <end position="92"/>
    </location>
</feature>
<feature type="transmembrane region" description="Helical" evidence="1">
    <location>
        <begin position="178"/>
        <end position="200"/>
    </location>
</feature>
<reference evidence="3" key="1">
    <citation type="journal article" date="2019" name="Int. J. Syst. Evol. Microbiol.">
        <title>The Global Catalogue of Microorganisms (GCM) 10K type strain sequencing project: providing services to taxonomists for standard genome sequencing and annotation.</title>
        <authorList>
            <consortium name="The Broad Institute Genomics Platform"/>
            <consortium name="The Broad Institute Genome Sequencing Center for Infectious Disease"/>
            <person name="Wu L."/>
            <person name="Ma J."/>
        </authorList>
    </citation>
    <scope>NUCLEOTIDE SEQUENCE [LARGE SCALE GENOMIC DNA]</scope>
    <source>
        <strain evidence="3">CCM 8725</strain>
    </source>
</reference>
<evidence type="ECO:0000256" key="1">
    <source>
        <dbReference type="SAM" id="Phobius"/>
    </source>
</evidence>
<evidence type="ECO:0000313" key="3">
    <source>
        <dbReference type="Proteomes" id="UP001597448"/>
    </source>
</evidence>
<keyword evidence="1" id="KW-1133">Transmembrane helix</keyword>
<protein>
    <recommendedName>
        <fullName evidence="4">ABC transporter permease</fullName>
    </recommendedName>
</protein>
<gene>
    <name evidence="2" type="ORF">ACFSX3_02315</name>
</gene>
<evidence type="ECO:0008006" key="4">
    <source>
        <dbReference type="Google" id="ProtNLM"/>
    </source>
</evidence>
<dbReference type="EMBL" id="JBHUKY010000008">
    <property type="protein sequence ID" value="MFD2408684.1"/>
    <property type="molecule type" value="Genomic_DNA"/>
</dbReference>
<evidence type="ECO:0000313" key="2">
    <source>
        <dbReference type="EMBL" id="MFD2408684.1"/>
    </source>
</evidence>
<comment type="caution">
    <text evidence="2">The sequence shown here is derived from an EMBL/GenBank/DDBJ whole genome shotgun (WGS) entry which is preliminary data.</text>
</comment>
<dbReference type="Proteomes" id="UP001597448">
    <property type="component" value="Unassembled WGS sequence"/>
</dbReference>
<keyword evidence="1" id="KW-0812">Transmembrane</keyword>
<organism evidence="2 3">
    <name type="scientific">Paenibacillus rhizoplanae</name>
    <dbReference type="NCBI Taxonomy" id="1917181"/>
    <lineage>
        <taxon>Bacteria</taxon>
        <taxon>Bacillati</taxon>
        <taxon>Bacillota</taxon>
        <taxon>Bacilli</taxon>
        <taxon>Bacillales</taxon>
        <taxon>Paenibacillaceae</taxon>
        <taxon>Paenibacillus</taxon>
    </lineage>
</organism>
<sequence>MGGRLFSYIKVDFKRLLLDRKVLVSILLLIIIVIVDPITVARYFSNYPGLKVTVGQNPFQFWMLINSVSWGNSLYSTIFWFLTVLFTGLIYYEDKSTSMYMNQIIRGGKRQYYFSKFITTSILSFLVVLVTLEINVLMTYKLFPDTAHKTINYDFLVPQAGSFVYNAFISNPMNMVQIYTLMNALAISLFAVFSLCISMLLNLKNRYIHLILPVIILYIINYIFDSFPELFVYDIRIILQPAAVGALTDIITWENVIIVFVGWMLVNFILVGAVFYKMRDYYE</sequence>
<feature type="transmembrane region" description="Helical" evidence="1">
    <location>
        <begin position="21"/>
        <end position="44"/>
    </location>
</feature>
<feature type="transmembrane region" description="Helical" evidence="1">
    <location>
        <begin position="256"/>
        <end position="276"/>
    </location>
</feature>
<feature type="transmembrane region" description="Helical" evidence="1">
    <location>
        <begin position="113"/>
        <end position="132"/>
    </location>
</feature>
<proteinExistence type="predicted"/>
<name>A0ABW5F1I1_9BACL</name>